<evidence type="ECO:0000256" key="6">
    <source>
        <dbReference type="ARBA" id="ARBA00023136"/>
    </source>
</evidence>
<dbReference type="Pfam" id="PF00593">
    <property type="entry name" value="TonB_dep_Rec_b-barrel"/>
    <property type="match status" value="1"/>
</dbReference>
<dbReference type="InterPro" id="IPR036942">
    <property type="entry name" value="Beta-barrel_TonB_sf"/>
</dbReference>
<keyword evidence="3 8" id="KW-1134">Transmembrane beta strand</keyword>
<dbReference type="InterPro" id="IPR037066">
    <property type="entry name" value="Plug_dom_sf"/>
</dbReference>
<dbReference type="SUPFAM" id="SSF56935">
    <property type="entry name" value="Porins"/>
    <property type="match status" value="1"/>
</dbReference>
<feature type="domain" description="TonB-dependent receptor-like beta-barrel" evidence="11">
    <location>
        <begin position="363"/>
        <end position="840"/>
    </location>
</feature>
<comment type="caution">
    <text evidence="13">The sequence shown here is derived from an EMBL/GenBank/DDBJ whole genome shotgun (WGS) entry which is preliminary data.</text>
</comment>
<evidence type="ECO:0000313" key="13">
    <source>
        <dbReference type="EMBL" id="KGN93152.1"/>
    </source>
</evidence>
<comment type="similarity">
    <text evidence="8 9">Belongs to the TonB-dependent receptor family.</text>
</comment>
<evidence type="ECO:0000256" key="3">
    <source>
        <dbReference type="ARBA" id="ARBA00022452"/>
    </source>
</evidence>
<protein>
    <submittedName>
        <fullName evidence="13">TonB-dependent receptor</fullName>
    </submittedName>
</protein>
<evidence type="ECO:0000259" key="12">
    <source>
        <dbReference type="Pfam" id="PF07715"/>
    </source>
</evidence>
<dbReference type="Gene3D" id="2.170.130.10">
    <property type="entry name" value="TonB-dependent receptor, plug domain"/>
    <property type="match status" value="1"/>
</dbReference>
<evidence type="ECO:0000259" key="11">
    <source>
        <dbReference type="Pfam" id="PF00593"/>
    </source>
</evidence>
<accession>A0ABR4XMW1</accession>
<keyword evidence="5 9" id="KW-0798">TonB box</keyword>
<dbReference type="Proteomes" id="UP000030101">
    <property type="component" value="Unassembled WGS sequence"/>
</dbReference>
<dbReference type="InterPro" id="IPR008969">
    <property type="entry name" value="CarboxyPept-like_regulatory"/>
</dbReference>
<keyword evidence="14" id="KW-1185">Reference proteome</keyword>
<dbReference type="Gene3D" id="2.60.40.1120">
    <property type="entry name" value="Carboxypeptidase-like, regulatory domain"/>
    <property type="match status" value="1"/>
</dbReference>
<dbReference type="Pfam" id="PF07715">
    <property type="entry name" value="Plug"/>
    <property type="match status" value="1"/>
</dbReference>
<organism evidence="13 14">
    <name type="scientific">Porphyromonas canoris</name>
    <dbReference type="NCBI Taxonomy" id="36875"/>
    <lineage>
        <taxon>Bacteria</taxon>
        <taxon>Pseudomonadati</taxon>
        <taxon>Bacteroidota</taxon>
        <taxon>Bacteroidia</taxon>
        <taxon>Bacteroidales</taxon>
        <taxon>Porphyromonadaceae</taxon>
        <taxon>Porphyromonas</taxon>
    </lineage>
</organism>
<feature type="signal peptide" evidence="10">
    <location>
        <begin position="1"/>
        <end position="25"/>
    </location>
</feature>
<evidence type="ECO:0000256" key="8">
    <source>
        <dbReference type="PROSITE-ProRule" id="PRU01360"/>
    </source>
</evidence>
<dbReference type="PROSITE" id="PS52016">
    <property type="entry name" value="TONB_DEPENDENT_REC_3"/>
    <property type="match status" value="1"/>
</dbReference>
<keyword evidence="4 8" id="KW-0812">Transmembrane</keyword>
<dbReference type="PANTHER" id="PTHR30069:SF57">
    <property type="entry name" value="TONB-DEPENDENT RECEPTOR"/>
    <property type="match status" value="1"/>
</dbReference>
<keyword evidence="13" id="KW-0675">Receptor</keyword>
<keyword evidence="2 8" id="KW-0813">Transport</keyword>
<name>A0ABR4XMW1_9PORP</name>
<reference evidence="13 14" key="1">
    <citation type="submission" date="2014-08" db="EMBL/GenBank/DDBJ databases">
        <title>Porphyromonas canoris strain:OH2762 Genome sequencing.</title>
        <authorList>
            <person name="Wallis C."/>
            <person name="Deusch O."/>
            <person name="O'Flynn C."/>
            <person name="Davis I."/>
            <person name="Jospin G."/>
            <person name="Darling A.E."/>
            <person name="Coil D.A."/>
            <person name="Alexiev A."/>
            <person name="Horsfall A."/>
            <person name="Kirkwood N."/>
            <person name="Harris S."/>
            <person name="Eisen J.A."/>
        </authorList>
    </citation>
    <scope>NUCLEOTIDE SEQUENCE [LARGE SCALE GENOMIC DNA]</scope>
    <source>
        <strain evidence="14">COT-108 OH2762</strain>
    </source>
</reference>
<dbReference type="InterPro" id="IPR012910">
    <property type="entry name" value="Plug_dom"/>
</dbReference>
<proteinExistence type="inferred from homology"/>
<evidence type="ECO:0000256" key="7">
    <source>
        <dbReference type="ARBA" id="ARBA00023237"/>
    </source>
</evidence>
<sequence length="876" mass="96534">MKKSTCLSLLGLFCIATFGVGQVYATPDIEVEQQARVTDANIVGHVLDSKTGDHIAGISIRIKGTPFGAYTDASGHYRIVNVKPGRYTIVMQGTGYLTQERVLDIVPKKTVEVNFTAVEDVLRLDEVVVTANRQATLRKYAPTLVSVIGEAHLKQSNAVNLAQGLSFQPGLRVENNCQNCGFNQVRINGLDGHFSQILIDSRPVFSSLAGVYGLEHIPVNMIDRVEVVRGGGSALYGSSAIAGVINIITKNPTSNSFSFSNNLTFTGGKTPDNTLGVNAALVSPDARMGAVVFAQSRDRSAWDANGDGYSEMGKINGKALGTRAFFNISPTQNLTAEAHTIYEYRRGGDHLDLPDHLASVSERTEHYINSGNIKYDLFSEDTNHHLQAYASGQMINRNSYYGGIGDGALGSLGKPTDPANYGINYGYTKGRTYMGGLQYEYNMDRLLFMPAQFLLGTEYVYDSLYDIMPIRNWTLAEDGKTSLYPPLNQVIHNFSQIGQLEFKNDMWTILLGARLDQNSAIRTADGKSVKPILSPRATLRFNPNSSINLRASYAKGFRAPQVFDEDLHVGVVQGEVQKIVNIPNLKPEYSHSFSLSSDMYFNTESVRTNILVEGFYTRLIGAFNTEYVKSENGFKIYNRINGSNATVYGLNLEGKLVWNILSVQAGLTLAKSQWDVAQATGAERSLLAGEDSDNPKNIDTAKEFGPKTLDGFAFKVEDGNRVYDETVEILSKDFMRTPNVYGYFTVNINPVKPLNLSLTANYTGTMKVPHAIEVGRMSAVKDIELVKSGLRPDTREEENAPMWGVVEQTPQFFDLGAKISYDLRFFSASTLQLYAGVNNLLNSFQKDFDSYGFRDSGYIYGPTQPFSIYCGAVIKF</sequence>
<dbReference type="InterPro" id="IPR000531">
    <property type="entry name" value="Beta-barrel_TonB"/>
</dbReference>
<evidence type="ECO:0000256" key="1">
    <source>
        <dbReference type="ARBA" id="ARBA00004571"/>
    </source>
</evidence>
<feature type="domain" description="TonB-dependent receptor plug" evidence="12">
    <location>
        <begin position="141"/>
        <end position="244"/>
    </location>
</feature>
<evidence type="ECO:0000313" key="14">
    <source>
        <dbReference type="Proteomes" id="UP000030101"/>
    </source>
</evidence>
<comment type="subcellular location">
    <subcellularLocation>
        <location evidence="1 8">Cell outer membrane</location>
        <topology evidence="1 8">Multi-pass membrane protein</topology>
    </subcellularLocation>
</comment>
<keyword evidence="7 8" id="KW-0998">Cell outer membrane</keyword>
<dbReference type="PANTHER" id="PTHR30069">
    <property type="entry name" value="TONB-DEPENDENT OUTER MEMBRANE RECEPTOR"/>
    <property type="match status" value="1"/>
</dbReference>
<dbReference type="EMBL" id="JQZV01000004">
    <property type="protein sequence ID" value="KGN93152.1"/>
    <property type="molecule type" value="Genomic_DNA"/>
</dbReference>
<keyword evidence="6 8" id="KW-0472">Membrane</keyword>
<evidence type="ECO:0000256" key="5">
    <source>
        <dbReference type="ARBA" id="ARBA00023077"/>
    </source>
</evidence>
<evidence type="ECO:0000256" key="2">
    <source>
        <dbReference type="ARBA" id="ARBA00022448"/>
    </source>
</evidence>
<evidence type="ECO:0000256" key="9">
    <source>
        <dbReference type="RuleBase" id="RU003357"/>
    </source>
</evidence>
<dbReference type="Gene3D" id="2.40.170.20">
    <property type="entry name" value="TonB-dependent receptor, beta-barrel domain"/>
    <property type="match status" value="1"/>
</dbReference>
<dbReference type="SUPFAM" id="SSF49464">
    <property type="entry name" value="Carboxypeptidase regulatory domain-like"/>
    <property type="match status" value="1"/>
</dbReference>
<gene>
    <name evidence="13" type="ORF">HQ43_02375</name>
</gene>
<keyword evidence="10" id="KW-0732">Signal</keyword>
<dbReference type="Pfam" id="PF13715">
    <property type="entry name" value="CarbopepD_reg_2"/>
    <property type="match status" value="1"/>
</dbReference>
<dbReference type="InterPro" id="IPR039426">
    <property type="entry name" value="TonB-dep_rcpt-like"/>
</dbReference>
<feature type="chain" id="PRO_5046108459" evidence="10">
    <location>
        <begin position="26"/>
        <end position="876"/>
    </location>
</feature>
<evidence type="ECO:0000256" key="10">
    <source>
        <dbReference type="SAM" id="SignalP"/>
    </source>
</evidence>
<dbReference type="RefSeq" id="WP_036789157.1">
    <property type="nucleotide sequence ID" value="NZ_JQZV01000004.1"/>
</dbReference>
<evidence type="ECO:0000256" key="4">
    <source>
        <dbReference type="ARBA" id="ARBA00022692"/>
    </source>
</evidence>